<dbReference type="EC" id="3.1.3.16" evidence="9"/>
<reference evidence="10" key="1">
    <citation type="journal article" date="2023" name="Mol. Biol. Evol.">
        <title>Third-Generation Sequencing Reveals the Adaptive Role of the Epigenome in Three Deep-Sea Polychaetes.</title>
        <authorList>
            <person name="Perez M."/>
            <person name="Aroh O."/>
            <person name="Sun Y."/>
            <person name="Lan Y."/>
            <person name="Juniper S.K."/>
            <person name="Young C.R."/>
            <person name="Angers B."/>
            <person name="Qian P.Y."/>
        </authorList>
    </citation>
    <scope>NUCLEOTIDE SEQUENCE</scope>
    <source>
        <strain evidence="10">P08H-3</strain>
    </source>
</reference>
<dbReference type="Pfam" id="PF04722">
    <property type="entry name" value="Ssu72"/>
    <property type="match status" value="1"/>
</dbReference>
<accession>A0AAD9J9U5</accession>
<dbReference type="InterPro" id="IPR006811">
    <property type="entry name" value="RNA_pol_II_suA"/>
</dbReference>
<protein>
    <recommendedName>
        <fullName evidence="9">RNA polymerase II subunit A C-terminal domain phosphatase SSU72</fullName>
        <shortName evidence="9">CTD phosphatase SSU72</shortName>
        <ecNumber evidence="9">3.1.3.16</ecNumber>
    </recommendedName>
</protein>
<keyword evidence="11" id="KW-1185">Reference proteome</keyword>
<comment type="subcellular location">
    <subcellularLocation>
        <location evidence="1 9">Nucleus</location>
    </subcellularLocation>
</comment>
<gene>
    <name evidence="10" type="ORF">LSH36_501g01129</name>
</gene>
<keyword evidence="5 9" id="KW-0904">Protein phosphatase</keyword>
<comment type="function">
    <text evidence="9">Protein phosphatase that catalyzes the dephosphorylation of the C-terminal domain of RNA polymerase II. Plays a role in RNA processing and termination.</text>
</comment>
<evidence type="ECO:0000256" key="9">
    <source>
        <dbReference type="RuleBase" id="RU369031"/>
    </source>
</evidence>
<evidence type="ECO:0000256" key="8">
    <source>
        <dbReference type="ARBA" id="ARBA00048336"/>
    </source>
</evidence>
<comment type="catalytic activity">
    <reaction evidence="7 9">
        <text>O-phospho-L-seryl-[protein] + H2O = L-seryl-[protein] + phosphate</text>
        <dbReference type="Rhea" id="RHEA:20629"/>
        <dbReference type="Rhea" id="RHEA-COMP:9863"/>
        <dbReference type="Rhea" id="RHEA-COMP:11604"/>
        <dbReference type="ChEBI" id="CHEBI:15377"/>
        <dbReference type="ChEBI" id="CHEBI:29999"/>
        <dbReference type="ChEBI" id="CHEBI:43474"/>
        <dbReference type="ChEBI" id="CHEBI:83421"/>
        <dbReference type="EC" id="3.1.3.16"/>
    </reaction>
</comment>
<dbReference type="PANTHER" id="PTHR20383">
    <property type="entry name" value="RNA POLYMERASE II SUBUNIT A C-TERMINAL DOMAIN PHOSPHATASE"/>
    <property type="match status" value="1"/>
</dbReference>
<keyword evidence="3 9" id="KW-0507">mRNA processing</keyword>
<evidence type="ECO:0000256" key="6">
    <source>
        <dbReference type="ARBA" id="ARBA00023242"/>
    </source>
</evidence>
<dbReference type="GO" id="GO:0006397">
    <property type="term" value="P:mRNA processing"/>
    <property type="evidence" value="ECO:0007669"/>
    <property type="project" value="UniProtKB-KW"/>
</dbReference>
<evidence type="ECO:0000256" key="1">
    <source>
        <dbReference type="ARBA" id="ARBA00004123"/>
    </source>
</evidence>
<sequence length="249" mass="28836">MAVNQDNCISMFKKVLWILVSNGKPHHNKFDGILQQFFNVFVDAFLPNKEAFMQFDTFDAGQRVDNLCQEVFIAQRIVHDHIISVGVLMCVDILKALMTSCQASCCHSRYKAFSDEEKHERLSEAEFLKWKRILMKLDNLRAKKEHMQADIVELEKCTNDFTTDAENKRDFTLIAKNLESREKEDSEASHVINIDIQDNHEEATIGAFMICDLCTMLAESEDLDNDIDELILEFESQCQRAILHTLVFY</sequence>
<comment type="catalytic activity">
    <reaction evidence="8 9">
        <text>O-phospho-L-threonyl-[protein] + H2O = L-threonyl-[protein] + phosphate</text>
        <dbReference type="Rhea" id="RHEA:47004"/>
        <dbReference type="Rhea" id="RHEA-COMP:11060"/>
        <dbReference type="Rhea" id="RHEA-COMP:11605"/>
        <dbReference type="ChEBI" id="CHEBI:15377"/>
        <dbReference type="ChEBI" id="CHEBI:30013"/>
        <dbReference type="ChEBI" id="CHEBI:43474"/>
        <dbReference type="ChEBI" id="CHEBI:61977"/>
        <dbReference type="EC" id="3.1.3.16"/>
    </reaction>
</comment>
<organism evidence="10 11">
    <name type="scientific">Paralvinella palmiformis</name>
    <dbReference type="NCBI Taxonomy" id="53620"/>
    <lineage>
        <taxon>Eukaryota</taxon>
        <taxon>Metazoa</taxon>
        <taxon>Spiralia</taxon>
        <taxon>Lophotrochozoa</taxon>
        <taxon>Annelida</taxon>
        <taxon>Polychaeta</taxon>
        <taxon>Sedentaria</taxon>
        <taxon>Canalipalpata</taxon>
        <taxon>Terebellida</taxon>
        <taxon>Terebelliformia</taxon>
        <taxon>Alvinellidae</taxon>
        <taxon>Paralvinella</taxon>
    </lineage>
</organism>
<dbReference type="AlphaFoldDB" id="A0AAD9J9U5"/>
<evidence type="ECO:0000256" key="5">
    <source>
        <dbReference type="ARBA" id="ARBA00022912"/>
    </source>
</evidence>
<comment type="caution">
    <text evidence="10">The sequence shown here is derived from an EMBL/GenBank/DDBJ whole genome shotgun (WGS) entry which is preliminary data.</text>
</comment>
<dbReference type="GO" id="GO:0004722">
    <property type="term" value="F:protein serine/threonine phosphatase activity"/>
    <property type="evidence" value="ECO:0007669"/>
    <property type="project" value="UniProtKB-UniRule"/>
</dbReference>
<dbReference type="Proteomes" id="UP001208570">
    <property type="component" value="Unassembled WGS sequence"/>
</dbReference>
<keyword evidence="4 9" id="KW-0378">Hydrolase</keyword>
<evidence type="ECO:0000256" key="3">
    <source>
        <dbReference type="ARBA" id="ARBA00022664"/>
    </source>
</evidence>
<evidence type="ECO:0000313" key="11">
    <source>
        <dbReference type="Proteomes" id="UP001208570"/>
    </source>
</evidence>
<evidence type="ECO:0000313" key="10">
    <source>
        <dbReference type="EMBL" id="KAK2148340.1"/>
    </source>
</evidence>
<evidence type="ECO:0000256" key="2">
    <source>
        <dbReference type="ARBA" id="ARBA00008978"/>
    </source>
</evidence>
<evidence type="ECO:0000256" key="4">
    <source>
        <dbReference type="ARBA" id="ARBA00022801"/>
    </source>
</evidence>
<dbReference type="GO" id="GO:0005634">
    <property type="term" value="C:nucleus"/>
    <property type="evidence" value="ECO:0007669"/>
    <property type="project" value="UniProtKB-SubCell"/>
</dbReference>
<keyword evidence="6 9" id="KW-0539">Nucleus</keyword>
<name>A0AAD9J9U5_9ANNE</name>
<comment type="similarity">
    <text evidence="2 9">Belongs to the SSU72 phosphatase family.</text>
</comment>
<dbReference type="Gene3D" id="3.40.50.2300">
    <property type="match status" value="1"/>
</dbReference>
<proteinExistence type="inferred from homology"/>
<dbReference type="EMBL" id="JAODUP010000501">
    <property type="protein sequence ID" value="KAK2148340.1"/>
    <property type="molecule type" value="Genomic_DNA"/>
</dbReference>
<evidence type="ECO:0000256" key="7">
    <source>
        <dbReference type="ARBA" id="ARBA00047761"/>
    </source>
</evidence>